<dbReference type="InterPro" id="IPR002784">
    <property type="entry name" value="Ribosomal_eL14_dom"/>
</dbReference>
<dbReference type="AlphaFoldDB" id="A0A1A6ABT6"/>
<evidence type="ECO:0000256" key="2">
    <source>
        <dbReference type="ARBA" id="ARBA00004496"/>
    </source>
</evidence>
<keyword evidence="4" id="KW-0963">Cytoplasm</keyword>
<dbReference type="PANTHER" id="PTHR11127:SF2">
    <property type="entry name" value="LARGE RIBOSOMAL SUBUNIT PROTEIN EL14"/>
    <property type="match status" value="1"/>
</dbReference>
<reference evidence="9" key="3">
    <citation type="submission" date="2024-02" db="EMBL/GenBank/DDBJ databases">
        <title>Comparative genomics of Cryptococcus and Kwoniella reveals pathogenesis evolution and contrasting modes of karyotype evolution via chromosome fusion or intercentromeric recombination.</title>
        <authorList>
            <person name="Coelho M.A."/>
            <person name="David-Palma M."/>
            <person name="Shea T."/>
            <person name="Bowers K."/>
            <person name="McGinley-Smith S."/>
            <person name="Mohammad A.W."/>
            <person name="Gnirke A."/>
            <person name="Yurkov A.M."/>
            <person name="Nowrousian M."/>
            <person name="Sun S."/>
            <person name="Cuomo C.A."/>
            <person name="Heitman J."/>
        </authorList>
    </citation>
    <scope>NUCLEOTIDE SEQUENCE</scope>
    <source>
        <strain evidence="9">CBS 10117</strain>
    </source>
</reference>
<dbReference type="VEuPathDB" id="FungiDB:I303_01722"/>
<organism evidence="8">
    <name type="scientific">Kwoniella dejecticola CBS 10117</name>
    <dbReference type="NCBI Taxonomy" id="1296121"/>
    <lineage>
        <taxon>Eukaryota</taxon>
        <taxon>Fungi</taxon>
        <taxon>Dikarya</taxon>
        <taxon>Basidiomycota</taxon>
        <taxon>Agaricomycotina</taxon>
        <taxon>Tremellomycetes</taxon>
        <taxon>Tremellales</taxon>
        <taxon>Cryptococcaceae</taxon>
        <taxon>Kwoniella</taxon>
    </lineage>
</organism>
<comment type="function">
    <text evidence="1">Component of the ribosome, a large ribonucleoprotein complex responsible for the synthesis of proteins in the cell. The small ribosomal subunit (SSU) binds messenger RNAs (mRNAs) and translates the encoded message by selecting cognate aminoacyl-transfer RNA (tRNA) molecules. The large subunit (LSU) contains the ribosomal catalytic site termed the peptidyl transferase center (PTC), which catalyzes the formation of peptide bonds, thereby polymerizing the amino acids delivered by tRNAs into a polypeptide chain. The nascent polypeptides leave the ribosome through a tunnel in the LSU and interact with protein factors that function in enzymatic processing, targeting, and the membrane insertion of nascent chains at the exit of the ribosomal tunnel.</text>
</comment>
<evidence type="ECO:0000256" key="4">
    <source>
        <dbReference type="ARBA" id="ARBA00022490"/>
    </source>
</evidence>
<dbReference type="KEGG" id="kdj:28965421"/>
<dbReference type="InterPro" id="IPR014722">
    <property type="entry name" value="Rib_uL2_dom2"/>
</dbReference>
<dbReference type="Gene3D" id="2.30.30.30">
    <property type="match status" value="1"/>
</dbReference>
<evidence type="ECO:0000259" key="7">
    <source>
        <dbReference type="SMART" id="SM00739"/>
    </source>
</evidence>
<evidence type="ECO:0000256" key="1">
    <source>
        <dbReference type="ARBA" id="ARBA00004021"/>
    </source>
</evidence>
<dbReference type="GO" id="GO:0006412">
    <property type="term" value="P:translation"/>
    <property type="evidence" value="ECO:0007669"/>
    <property type="project" value="InterPro"/>
</dbReference>
<keyword evidence="5 8" id="KW-0689">Ribosomal protein</keyword>
<gene>
    <name evidence="8" type="ORF">I303_01722</name>
    <name evidence="9" type="ORF">I303_102137</name>
</gene>
<dbReference type="EMBL" id="KI894028">
    <property type="protein sequence ID" value="OBR87515.1"/>
    <property type="molecule type" value="Genomic_DNA"/>
</dbReference>
<dbReference type="Pfam" id="PF00467">
    <property type="entry name" value="KOW"/>
    <property type="match status" value="1"/>
</dbReference>
<proteinExistence type="inferred from homology"/>
<keyword evidence="10" id="KW-1185">Reference proteome</keyword>
<dbReference type="Pfam" id="PF01929">
    <property type="entry name" value="Ribosomal_L14e"/>
    <property type="match status" value="1"/>
</dbReference>
<dbReference type="OrthoDB" id="1875589at2759"/>
<dbReference type="GO" id="GO:0003735">
    <property type="term" value="F:structural constituent of ribosome"/>
    <property type="evidence" value="ECO:0007669"/>
    <property type="project" value="InterPro"/>
</dbReference>
<dbReference type="GO" id="GO:0003723">
    <property type="term" value="F:RNA binding"/>
    <property type="evidence" value="ECO:0007669"/>
    <property type="project" value="InterPro"/>
</dbReference>
<comment type="similarity">
    <text evidence="3">Belongs to the eukaryotic ribosomal protein eL14 family.</text>
</comment>
<dbReference type="RefSeq" id="XP_018265357.1">
    <property type="nucleotide sequence ID" value="XM_018405076.1"/>
</dbReference>
<dbReference type="Gene3D" id="6.10.250.2270">
    <property type="match status" value="1"/>
</dbReference>
<dbReference type="SUPFAM" id="SSF50104">
    <property type="entry name" value="Translation proteins SH3-like domain"/>
    <property type="match status" value="1"/>
</dbReference>
<name>A0A1A6ABT6_9TREE</name>
<evidence type="ECO:0000256" key="3">
    <source>
        <dbReference type="ARBA" id="ARBA00006592"/>
    </source>
</evidence>
<dbReference type="InterPro" id="IPR039660">
    <property type="entry name" value="Ribosomal_eL14"/>
</dbReference>
<dbReference type="EMBL" id="CP144531">
    <property type="protein sequence ID" value="WWC59580.1"/>
    <property type="molecule type" value="Genomic_DNA"/>
</dbReference>
<evidence type="ECO:0000313" key="8">
    <source>
        <dbReference type="EMBL" id="OBR87515.1"/>
    </source>
</evidence>
<dbReference type="GeneID" id="28965421"/>
<dbReference type="InterPro" id="IPR008991">
    <property type="entry name" value="Translation_prot_SH3-like_sf"/>
</dbReference>
<accession>A0A1A6ABT6</accession>
<comment type="subcellular location">
    <subcellularLocation>
        <location evidence="2">Cytoplasm</location>
    </subcellularLocation>
</comment>
<protein>
    <submittedName>
        <fullName evidence="8">50S small subunit ribosomal protein L14e</fullName>
    </submittedName>
</protein>
<feature type="domain" description="KOW" evidence="7">
    <location>
        <begin position="48"/>
        <end position="75"/>
    </location>
</feature>
<keyword evidence="6" id="KW-0687">Ribonucleoprotein</keyword>
<reference evidence="8" key="1">
    <citation type="submission" date="2013-07" db="EMBL/GenBank/DDBJ databases">
        <title>The Genome Sequence of Cryptococcus dejecticola CBS10117.</title>
        <authorList>
            <consortium name="The Broad Institute Genome Sequencing Platform"/>
            <person name="Cuomo C."/>
            <person name="Litvintseva A."/>
            <person name="Chen Y."/>
            <person name="Heitman J."/>
            <person name="Sun S."/>
            <person name="Springer D."/>
            <person name="Dromer F."/>
            <person name="Young S.K."/>
            <person name="Zeng Q."/>
            <person name="Gargeya S."/>
            <person name="Fitzgerald M."/>
            <person name="Abouelleil A."/>
            <person name="Alvarado L."/>
            <person name="Berlin A.M."/>
            <person name="Chapman S.B."/>
            <person name="Dewar J."/>
            <person name="Goldberg J."/>
            <person name="Griggs A."/>
            <person name="Gujja S."/>
            <person name="Hansen M."/>
            <person name="Howarth C."/>
            <person name="Imamovic A."/>
            <person name="Larimer J."/>
            <person name="McCowan C."/>
            <person name="Murphy C."/>
            <person name="Pearson M."/>
            <person name="Priest M."/>
            <person name="Roberts A."/>
            <person name="Saif S."/>
            <person name="Shea T."/>
            <person name="Sykes S."/>
            <person name="Wortman J."/>
            <person name="Nusbaum C."/>
            <person name="Birren B."/>
        </authorList>
    </citation>
    <scope>NUCLEOTIDE SEQUENCE [LARGE SCALE GENOMIC DNA]</scope>
    <source>
        <strain evidence="8">CBS 10117</strain>
    </source>
</reference>
<reference evidence="9" key="2">
    <citation type="submission" date="2013-07" db="EMBL/GenBank/DDBJ databases">
        <authorList>
            <consortium name="The Broad Institute Genome Sequencing Platform"/>
            <person name="Cuomo C."/>
            <person name="Litvintseva A."/>
            <person name="Chen Y."/>
            <person name="Heitman J."/>
            <person name="Sun S."/>
            <person name="Springer D."/>
            <person name="Dromer F."/>
            <person name="Young S.K."/>
            <person name="Zeng Q."/>
            <person name="Gargeya S."/>
            <person name="Fitzgerald M."/>
            <person name="Abouelleil A."/>
            <person name="Alvarado L."/>
            <person name="Berlin A.M."/>
            <person name="Chapman S.B."/>
            <person name="Dewar J."/>
            <person name="Goldberg J."/>
            <person name="Griggs A."/>
            <person name="Gujja S."/>
            <person name="Hansen M."/>
            <person name="Howarth C."/>
            <person name="Imamovic A."/>
            <person name="Larimer J."/>
            <person name="McCowan C."/>
            <person name="Murphy C."/>
            <person name="Pearson M."/>
            <person name="Priest M."/>
            <person name="Roberts A."/>
            <person name="Saif S."/>
            <person name="Shea T."/>
            <person name="Sykes S."/>
            <person name="Wortman J."/>
            <person name="Nusbaum C."/>
            <person name="Birren B."/>
        </authorList>
    </citation>
    <scope>NUCLEOTIDE SEQUENCE</scope>
    <source>
        <strain evidence="9">CBS 10117</strain>
    </source>
</reference>
<evidence type="ECO:0000256" key="5">
    <source>
        <dbReference type="ARBA" id="ARBA00022980"/>
    </source>
</evidence>
<sequence length="178" mass="20180">MNIWRTRRPINLNTFADVIKKAEREDLERKGVALRLDEVYSQSTFKRFVEVGRVVLVNDGPSAGNLAVIVEIIDHNRALIDGPTTSVPRQQFPYRNLILTPYTLASLPRGAGNGAVKKAFEKAGVLEKWQSSGWAKKLAARQQRKNASDFDRFQIQLSKKARREEVRKAYVKEKKASA</sequence>
<dbReference type="FunFam" id="2.30.30.30:FF:000030">
    <property type="entry name" value="60S ribosomal protein L14"/>
    <property type="match status" value="1"/>
</dbReference>
<dbReference type="GO" id="GO:0022625">
    <property type="term" value="C:cytosolic large ribosomal subunit"/>
    <property type="evidence" value="ECO:0007669"/>
    <property type="project" value="TreeGrafter"/>
</dbReference>
<dbReference type="SMART" id="SM00739">
    <property type="entry name" value="KOW"/>
    <property type="match status" value="1"/>
</dbReference>
<dbReference type="InterPro" id="IPR005824">
    <property type="entry name" value="KOW"/>
</dbReference>
<evidence type="ECO:0000313" key="9">
    <source>
        <dbReference type="EMBL" id="WWC59580.1"/>
    </source>
</evidence>
<dbReference type="PANTHER" id="PTHR11127">
    <property type="entry name" value="60S RIBOSOMAL PROTEIN L14"/>
    <property type="match status" value="1"/>
</dbReference>
<evidence type="ECO:0000256" key="6">
    <source>
        <dbReference type="ARBA" id="ARBA00023274"/>
    </source>
</evidence>
<dbReference type="GO" id="GO:0042273">
    <property type="term" value="P:ribosomal large subunit biogenesis"/>
    <property type="evidence" value="ECO:0007669"/>
    <property type="project" value="TreeGrafter"/>
</dbReference>
<dbReference type="STRING" id="1296121.A0A1A6ABT6"/>
<dbReference type="Proteomes" id="UP000078595">
    <property type="component" value="Chromosome 2"/>
</dbReference>
<dbReference type="CDD" id="cd23702">
    <property type="entry name" value="eL14"/>
    <property type="match status" value="1"/>
</dbReference>
<evidence type="ECO:0000313" key="10">
    <source>
        <dbReference type="Proteomes" id="UP000078595"/>
    </source>
</evidence>